<sequence length="527" mass="58157">MGNVRRTFEIIDDVDEVVRNDLVKRGNDDDQRDMARMGKIQEMRRNFKSLTVFGFSAILMCSTASIALTNGGYAGLIYTWLIAWVGFVAVYASMAEMASMAPTTGGQYHWVSEFAPARYQGFLSYVVGWLGVLGWQTLVTSIAFQAGTEIQGLFVLNYESYVFERWHGTLLVILVILFSAVFNTLLATRLHLVEGTILVVHVFGFFCILVPLWVLSPRTSSSEVWTAFHDPGWGSTGLSTFIGMVASVLPLLGADASVHMAEEVQDAARTLPRSMLWSININGLMGWLTAITFCYCIGDLDTVLETPTGYPFIQVFYNVTQSHSATNAMTAIVLLMATFSCVTIMASASRQMFAFARDEGLPFSAWLSQVHPRLDVPVNSVLVSVAFSVLLSFINIGSTVAFNSLVSLGSGTLMVSYIVCIGCFIVHRLSKEPMLPTKFSLGAMGLPVNIIAMCYLAIVFIVAFFPAIPLPQLDATSMNWSSLIFTVMLVWSMIYYFVWSRHVYQGPVKYVQNVVDLPRAPAASGHR</sequence>
<dbReference type="GO" id="GO:0016020">
    <property type="term" value="C:membrane"/>
    <property type="evidence" value="ECO:0007669"/>
    <property type="project" value="UniProtKB-SubCell"/>
</dbReference>
<dbReference type="STRING" id="1163406.A0A0L0N836"/>
<keyword evidence="2" id="KW-0813">Transport</keyword>
<dbReference type="GO" id="GO:0022857">
    <property type="term" value="F:transmembrane transporter activity"/>
    <property type="evidence" value="ECO:0007669"/>
    <property type="project" value="InterPro"/>
</dbReference>
<keyword evidence="8" id="KW-1185">Reference proteome</keyword>
<gene>
    <name evidence="7" type="ORF">TOPH_05327</name>
</gene>
<proteinExistence type="predicted"/>
<evidence type="ECO:0000256" key="2">
    <source>
        <dbReference type="ARBA" id="ARBA00022448"/>
    </source>
</evidence>
<dbReference type="Pfam" id="PF13520">
    <property type="entry name" value="AA_permease_2"/>
    <property type="match status" value="1"/>
</dbReference>
<evidence type="ECO:0000313" key="7">
    <source>
        <dbReference type="EMBL" id="KND89970.1"/>
    </source>
</evidence>
<protein>
    <submittedName>
        <fullName evidence="7">Putative amino-acid permease</fullName>
    </submittedName>
</protein>
<feature type="transmembrane region" description="Helical" evidence="6">
    <location>
        <begin position="275"/>
        <end position="298"/>
    </location>
</feature>
<dbReference type="PANTHER" id="PTHR45649">
    <property type="entry name" value="AMINO-ACID PERMEASE BAT1"/>
    <property type="match status" value="1"/>
</dbReference>
<evidence type="ECO:0000256" key="6">
    <source>
        <dbReference type="SAM" id="Phobius"/>
    </source>
</evidence>
<evidence type="ECO:0000256" key="1">
    <source>
        <dbReference type="ARBA" id="ARBA00004141"/>
    </source>
</evidence>
<comment type="subcellular location">
    <subcellularLocation>
        <location evidence="1">Membrane</location>
        <topology evidence="1">Multi-pass membrane protein</topology>
    </subcellularLocation>
</comment>
<feature type="transmembrane region" description="Helical" evidence="6">
    <location>
        <begin position="122"/>
        <end position="146"/>
    </location>
</feature>
<evidence type="ECO:0000313" key="8">
    <source>
        <dbReference type="Proteomes" id="UP000036947"/>
    </source>
</evidence>
<dbReference type="PIRSF" id="PIRSF006060">
    <property type="entry name" value="AA_transporter"/>
    <property type="match status" value="1"/>
</dbReference>
<feature type="transmembrane region" description="Helical" evidence="6">
    <location>
        <begin position="381"/>
        <end position="402"/>
    </location>
</feature>
<keyword evidence="3 6" id="KW-0812">Transmembrane</keyword>
<feature type="transmembrane region" description="Helical" evidence="6">
    <location>
        <begin position="198"/>
        <end position="216"/>
    </location>
</feature>
<feature type="transmembrane region" description="Helical" evidence="6">
    <location>
        <begin position="47"/>
        <end position="67"/>
    </location>
</feature>
<feature type="transmembrane region" description="Helical" evidence="6">
    <location>
        <begin position="480"/>
        <end position="499"/>
    </location>
</feature>
<reference evidence="7 8" key="1">
    <citation type="journal article" date="2015" name="BMC Genomics">
        <title>The genome of the truffle-parasite Tolypocladium ophioglossoides and the evolution of antifungal peptaibiotics.</title>
        <authorList>
            <person name="Quandt C.A."/>
            <person name="Bushley K.E."/>
            <person name="Spatafora J.W."/>
        </authorList>
    </citation>
    <scope>NUCLEOTIDE SEQUENCE [LARGE SCALE GENOMIC DNA]</scope>
    <source>
        <strain evidence="7 8">CBS 100239</strain>
    </source>
</reference>
<accession>A0A0L0N836</accession>
<dbReference type="AlphaFoldDB" id="A0A0L0N836"/>
<evidence type="ECO:0000256" key="4">
    <source>
        <dbReference type="ARBA" id="ARBA00022989"/>
    </source>
</evidence>
<dbReference type="Proteomes" id="UP000036947">
    <property type="component" value="Unassembled WGS sequence"/>
</dbReference>
<dbReference type="EMBL" id="LFRF01000015">
    <property type="protein sequence ID" value="KND89970.1"/>
    <property type="molecule type" value="Genomic_DNA"/>
</dbReference>
<comment type="caution">
    <text evidence="7">The sequence shown here is derived from an EMBL/GenBank/DDBJ whole genome shotgun (WGS) entry which is preliminary data.</text>
</comment>
<name>A0A0L0N836_TOLOC</name>
<organism evidence="7 8">
    <name type="scientific">Tolypocladium ophioglossoides (strain CBS 100239)</name>
    <name type="common">Snaketongue truffleclub</name>
    <name type="synonym">Elaphocordyceps ophioglossoides</name>
    <dbReference type="NCBI Taxonomy" id="1163406"/>
    <lineage>
        <taxon>Eukaryota</taxon>
        <taxon>Fungi</taxon>
        <taxon>Dikarya</taxon>
        <taxon>Ascomycota</taxon>
        <taxon>Pezizomycotina</taxon>
        <taxon>Sordariomycetes</taxon>
        <taxon>Hypocreomycetidae</taxon>
        <taxon>Hypocreales</taxon>
        <taxon>Ophiocordycipitaceae</taxon>
        <taxon>Tolypocladium</taxon>
    </lineage>
</organism>
<dbReference type="Gene3D" id="1.20.1740.10">
    <property type="entry name" value="Amino acid/polyamine transporter I"/>
    <property type="match status" value="1"/>
</dbReference>
<feature type="transmembrane region" description="Helical" evidence="6">
    <location>
        <begin position="166"/>
        <end position="186"/>
    </location>
</feature>
<dbReference type="InterPro" id="IPR002293">
    <property type="entry name" value="AA/rel_permease1"/>
</dbReference>
<dbReference type="OrthoDB" id="10054429at2759"/>
<evidence type="ECO:0000256" key="5">
    <source>
        <dbReference type="ARBA" id="ARBA00023136"/>
    </source>
</evidence>
<evidence type="ECO:0000256" key="3">
    <source>
        <dbReference type="ARBA" id="ARBA00022692"/>
    </source>
</evidence>
<feature type="transmembrane region" description="Helical" evidence="6">
    <location>
        <begin position="446"/>
        <end position="468"/>
    </location>
</feature>
<keyword evidence="5 6" id="KW-0472">Membrane</keyword>
<dbReference type="PANTHER" id="PTHR45649:SF2">
    <property type="entry name" value="ACID PERMEASE, PUTATIVE-RELATED"/>
    <property type="match status" value="1"/>
</dbReference>
<keyword evidence="4 6" id="KW-1133">Transmembrane helix</keyword>
<feature type="transmembrane region" description="Helical" evidence="6">
    <location>
        <begin position="236"/>
        <end position="254"/>
    </location>
</feature>
<feature type="transmembrane region" description="Helical" evidence="6">
    <location>
        <begin position="73"/>
        <end position="92"/>
    </location>
</feature>
<feature type="transmembrane region" description="Helical" evidence="6">
    <location>
        <begin position="328"/>
        <end position="348"/>
    </location>
</feature>
<feature type="transmembrane region" description="Helical" evidence="6">
    <location>
        <begin position="408"/>
        <end position="426"/>
    </location>
</feature>